<proteinExistence type="predicted"/>
<name>A0A418WJX4_9SPHN</name>
<sequence>MSTFSKILESFDGSDELAQAEREALDALAGLADAKRELFTKQINLLILDAGTGTNKTVPISSVLRTDGLSRAYSSSSAKDIGDVLKTALGGFIEGGVDNILDGIFSILTRTLEIFLGSTEGEELTKAEYFVYSTEFAIYRVDLMAWSRTVTAVSLKSKIEQSTAFSYVISNVDIERIKWIDFVAIYTLQLKNIESLTPEERAAAKQRMTDTWNFLKGPDVEAAALEAAPNFARVEAEYQIPLVSYR</sequence>
<gene>
    <name evidence="1" type="ORF">D3876_08755</name>
</gene>
<protein>
    <submittedName>
        <fullName evidence="1">Uncharacterized protein</fullName>
    </submittedName>
</protein>
<accession>A0A418WJX4</accession>
<dbReference type="EMBL" id="QYUM01000003">
    <property type="protein sequence ID" value="RJF90337.1"/>
    <property type="molecule type" value="Genomic_DNA"/>
</dbReference>
<comment type="caution">
    <text evidence="1">The sequence shown here is derived from an EMBL/GenBank/DDBJ whole genome shotgun (WGS) entry which is preliminary data.</text>
</comment>
<dbReference type="AlphaFoldDB" id="A0A418WJX4"/>
<organism evidence="1 2">
    <name type="scientific">Sphingomonas cavernae</name>
    <dbReference type="NCBI Taxonomy" id="2320861"/>
    <lineage>
        <taxon>Bacteria</taxon>
        <taxon>Pseudomonadati</taxon>
        <taxon>Pseudomonadota</taxon>
        <taxon>Alphaproteobacteria</taxon>
        <taxon>Sphingomonadales</taxon>
        <taxon>Sphingomonadaceae</taxon>
        <taxon>Sphingomonas</taxon>
    </lineage>
</organism>
<reference evidence="1 2" key="1">
    <citation type="submission" date="2018-09" db="EMBL/GenBank/DDBJ databases">
        <authorList>
            <person name="Zhu H."/>
        </authorList>
    </citation>
    <scope>NUCLEOTIDE SEQUENCE [LARGE SCALE GENOMIC DNA]</scope>
    <source>
        <strain evidence="1 2">K2R01-6</strain>
    </source>
</reference>
<dbReference type="RefSeq" id="WP_119761458.1">
    <property type="nucleotide sequence ID" value="NZ_QYUM01000003.1"/>
</dbReference>
<dbReference type="OrthoDB" id="6710591at2"/>
<evidence type="ECO:0000313" key="1">
    <source>
        <dbReference type="EMBL" id="RJF90337.1"/>
    </source>
</evidence>
<keyword evidence="2" id="KW-1185">Reference proteome</keyword>
<dbReference type="Proteomes" id="UP000286100">
    <property type="component" value="Unassembled WGS sequence"/>
</dbReference>
<evidence type="ECO:0000313" key="2">
    <source>
        <dbReference type="Proteomes" id="UP000286100"/>
    </source>
</evidence>